<dbReference type="Proteomes" id="UP000660110">
    <property type="component" value="Unassembled WGS sequence"/>
</dbReference>
<evidence type="ECO:0000313" key="1">
    <source>
        <dbReference type="EMBL" id="GGF24210.1"/>
    </source>
</evidence>
<evidence type="ECO:0000313" key="2">
    <source>
        <dbReference type="Proteomes" id="UP000660110"/>
    </source>
</evidence>
<dbReference type="RefSeq" id="WP_188377751.1">
    <property type="nucleotide sequence ID" value="NZ_BMEL01000003.1"/>
</dbReference>
<proteinExistence type="predicted"/>
<dbReference type="EMBL" id="BMEL01000003">
    <property type="protein sequence ID" value="GGF24210.1"/>
    <property type="molecule type" value="Genomic_DNA"/>
</dbReference>
<sequence length="127" mass="14931">MSYVIAPNEYLKYYGYNIIERKIGFNLLQLHYLNTGSYERGIRSQYIDDEGIQYNGMRTDQLAIWIIEGKEACIENVSFYHGVLGVQRVNTREDLERYIDTSKLSDREVQTLLLQVNDTNNRGMKHK</sequence>
<reference evidence="1" key="1">
    <citation type="journal article" date="2014" name="Int. J. Syst. Evol. Microbiol.">
        <title>Complete genome sequence of Corynebacterium casei LMG S-19264T (=DSM 44701T), isolated from a smear-ripened cheese.</title>
        <authorList>
            <consortium name="US DOE Joint Genome Institute (JGI-PGF)"/>
            <person name="Walter F."/>
            <person name="Albersmeier A."/>
            <person name="Kalinowski J."/>
            <person name="Ruckert C."/>
        </authorList>
    </citation>
    <scope>NUCLEOTIDE SEQUENCE</scope>
    <source>
        <strain evidence="1">CGMCC 1.12153</strain>
    </source>
</reference>
<organism evidence="1 2">
    <name type="scientific">Halobacillus andaensis</name>
    <dbReference type="NCBI Taxonomy" id="1176239"/>
    <lineage>
        <taxon>Bacteria</taxon>
        <taxon>Bacillati</taxon>
        <taxon>Bacillota</taxon>
        <taxon>Bacilli</taxon>
        <taxon>Bacillales</taxon>
        <taxon>Bacillaceae</taxon>
        <taxon>Halobacillus</taxon>
    </lineage>
</organism>
<gene>
    <name evidence="1" type="ORF">GCM10010954_23870</name>
</gene>
<keyword evidence="2" id="KW-1185">Reference proteome</keyword>
<protein>
    <submittedName>
        <fullName evidence="1">Uncharacterized protein</fullName>
    </submittedName>
</protein>
<name>A0A917EW92_HALAA</name>
<reference evidence="1" key="2">
    <citation type="submission" date="2020-09" db="EMBL/GenBank/DDBJ databases">
        <authorList>
            <person name="Sun Q."/>
            <person name="Zhou Y."/>
        </authorList>
    </citation>
    <scope>NUCLEOTIDE SEQUENCE</scope>
    <source>
        <strain evidence="1">CGMCC 1.12153</strain>
    </source>
</reference>
<dbReference type="AlphaFoldDB" id="A0A917EW92"/>
<accession>A0A917EW92</accession>
<comment type="caution">
    <text evidence="1">The sequence shown here is derived from an EMBL/GenBank/DDBJ whole genome shotgun (WGS) entry which is preliminary data.</text>
</comment>